<accession>X1INX5</accession>
<dbReference type="EMBL" id="BARU01044988">
    <property type="protein sequence ID" value="GAH83407.1"/>
    <property type="molecule type" value="Genomic_DNA"/>
</dbReference>
<protein>
    <recommendedName>
        <fullName evidence="2">Cell wall-active antibiotics response LiaF-like C-terminal domain-containing protein</fullName>
    </recommendedName>
</protein>
<gene>
    <name evidence="1" type="ORF">S03H2_68428</name>
</gene>
<name>X1INX5_9ZZZZ</name>
<evidence type="ECO:0008006" key="2">
    <source>
        <dbReference type="Google" id="ProtNLM"/>
    </source>
</evidence>
<organism evidence="1">
    <name type="scientific">marine sediment metagenome</name>
    <dbReference type="NCBI Taxonomy" id="412755"/>
    <lineage>
        <taxon>unclassified sequences</taxon>
        <taxon>metagenomes</taxon>
        <taxon>ecological metagenomes</taxon>
    </lineage>
</organism>
<evidence type="ECO:0000313" key="1">
    <source>
        <dbReference type="EMBL" id="GAH83407.1"/>
    </source>
</evidence>
<proteinExistence type="predicted"/>
<dbReference type="AlphaFoldDB" id="X1INX5"/>
<comment type="caution">
    <text evidence="1">The sequence shown here is derived from an EMBL/GenBank/DDBJ whole genome shotgun (WGS) entry which is preliminary data.</text>
</comment>
<reference evidence="1" key="1">
    <citation type="journal article" date="2014" name="Front. Microbiol.">
        <title>High frequency of phylogenetically diverse reductive dehalogenase-homologous genes in deep subseafloor sedimentary metagenomes.</title>
        <authorList>
            <person name="Kawai M."/>
            <person name="Futagami T."/>
            <person name="Toyoda A."/>
            <person name="Takaki Y."/>
            <person name="Nishi S."/>
            <person name="Hori S."/>
            <person name="Arai W."/>
            <person name="Tsubouchi T."/>
            <person name="Morono Y."/>
            <person name="Uchiyama I."/>
            <person name="Ito T."/>
            <person name="Fujiyama A."/>
            <person name="Inagaki F."/>
            <person name="Takami H."/>
        </authorList>
    </citation>
    <scope>NUCLEOTIDE SEQUENCE</scope>
    <source>
        <strain evidence="1">Expedition CK06-06</strain>
    </source>
</reference>
<feature type="non-terminal residue" evidence="1">
    <location>
        <position position="1"/>
    </location>
</feature>
<sequence length="116" mass="12658">TLKIETGASSNYLDISSLKVTYLELKAGVSKNEIKFGSLSSIQAKIKAGVSRIKLFIPRSIGIRIEANTALTSNNFNKLGLVKQGDVYTSRDYSTTETHLDLELDVGISSVTVELY</sequence>